<name>A0A5A7P5F2_STRAF</name>
<dbReference type="AlphaFoldDB" id="A0A5A7P5F2"/>
<dbReference type="Proteomes" id="UP000325081">
    <property type="component" value="Unassembled WGS sequence"/>
</dbReference>
<keyword evidence="3" id="KW-1185">Reference proteome</keyword>
<evidence type="ECO:0000313" key="3">
    <source>
        <dbReference type="Proteomes" id="UP000325081"/>
    </source>
</evidence>
<proteinExistence type="predicted"/>
<reference evidence="3" key="1">
    <citation type="journal article" date="2019" name="Curr. Biol.">
        <title>Genome Sequence of Striga asiatica Provides Insight into the Evolution of Plant Parasitism.</title>
        <authorList>
            <person name="Yoshida S."/>
            <person name="Kim S."/>
            <person name="Wafula E.K."/>
            <person name="Tanskanen J."/>
            <person name="Kim Y.M."/>
            <person name="Honaas L."/>
            <person name="Yang Z."/>
            <person name="Spallek T."/>
            <person name="Conn C.E."/>
            <person name="Ichihashi Y."/>
            <person name="Cheong K."/>
            <person name="Cui S."/>
            <person name="Der J.P."/>
            <person name="Gundlach H."/>
            <person name="Jiao Y."/>
            <person name="Hori C."/>
            <person name="Ishida J.K."/>
            <person name="Kasahara H."/>
            <person name="Kiba T."/>
            <person name="Kim M.S."/>
            <person name="Koo N."/>
            <person name="Laohavisit A."/>
            <person name="Lee Y.H."/>
            <person name="Lumba S."/>
            <person name="McCourt P."/>
            <person name="Mortimer J.C."/>
            <person name="Mutuku J.M."/>
            <person name="Nomura T."/>
            <person name="Sasaki-Sekimoto Y."/>
            <person name="Seto Y."/>
            <person name="Wang Y."/>
            <person name="Wakatake T."/>
            <person name="Sakakibara H."/>
            <person name="Demura T."/>
            <person name="Yamaguchi S."/>
            <person name="Yoneyama K."/>
            <person name="Manabe R.I."/>
            <person name="Nelson D.C."/>
            <person name="Schulman A.H."/>
            <person name="Timko M.P."/>
            <person name="dePamphilis C.W."/>
            <person name="Choi D."/>
            <person name="Shirasu K."/>
        </authorList>
    </citation>
    <scope>NUCLEOTIDE SEQUENCE [LARGE SCALE GENOMIC DNA]</scope>
    <source>
        <strain evidence="3">cv. UVA1</strain>
    </source>
</reference>
<gene>
    <name evidence="2" type="ORF">STAS_03427</name>
</gene>
<dbReference type="EMBL" id="BKCP01002113">
    <property type="protein sequence ID" value="GER27696.1"/>
    <property type="molecule type" value="Genomic_DNA"/>
</dbReference>
<sequence length="281" mass="30372">MSINSTCEVLRPSSLLLELLPLDFASEVLGPSSLLVEVLPLDFAGEVHGPSSPLLEVLLIDFAILGSSSSLLEILPCHFAGEVLGPSSSLHEVLSIDFASEVLRLSSSLLDVLPIDFVGEVLGPLSSLLESLHLGIFDALGPSSLLLEQLVSKVWTRTDHRDTRWRPTTVATAINTHPPPTAAYRNSPSDYVRTFATVSFRHHPPPTAPPPPHTDGSSQQNSPFPTSAVSHNIFSVVIVCPKVDHNFSLEGKISRMAVWNRYYIEPRAPVMDLASGSSEIS</sequence>
<evidence type="ECO:0000256" key="1">
    <source>
        <dbReference type="SAM" id="MobiDB-lite"/>
    </source>
</evidence>
<feature type="compositionally biased region" description="Polar residues" evidence="1">
    <location>
        <begin position="215"/>
        <end position="225"/>
    </location>
</feature>
<evidence type="ECO:0000313" key="2">
    <source>
        <dbReference type="EMBL" id="GER27696.1"/>
    </source>
</evidence>
<comment type="caution">
    <text evidence="2">The sequence shown here is derived from an EMBL/GenBank/DDBJ whole genome shotgun (WGS) entry which is preliminary data.</text>
</comment>
<accession>A0A5A7P5F2</accession>
<protein>
    <submittedName>
        <fullName evidence="2">Peptide chain release factor 2</fullName>
    </submittedName>
</protein>
<organism evidence="2 3">
    <name type="scientific">Striga asiatica</name>
    <name type="common">Asiatic witchweed</name>
    <name type="synonym">Buchnera asiatica</name>
    <dbReference type="NCBI Taxonomy" id="4170"/>
    <lineage>
        <taxon>Eukaryota</taxon>
        <taxon>Viridiplantae</taxon>
        <taxon>Streptophyta</taxon>
        <taxon>Embryophyta</taxon>
        <taxon>Tracheophyta</taxon>
        <taxon>Spermatophyta</taxon>
        <taxon>Magnoliopsida</taxon>
        <taxon>eudicotyledons</taxon>
        <taxon>Gunneridae</taxon>
        <taxon>Pentapetalae</taxon>
        <taxon>asterids</taxon>
        <taxon>lamiids</taxon>
        <taxon>Lamiales</taxon>
        <taxon>Orobanchaceae</taxon>
        <taxon>Buchnereae</taxon>
        <taxon>Striga</taxon>
    </lineage>
</organism>
<feature type="region of interest" description="Disordered" evidence="1">
    <location>
        <begin position="202"/>
        <end position="225"/>
    </location>
</feature>